<evidence type="ECO:0000259" key="10">
    <source>
        <dbReference type="Pfam" id="PF02108"/>
    </source>
</evidence>
<keyword evidence="6" id="KW-0963">Cytoplasm</keyword>
<evidence type="ECO:0000313" key="12">
    <source>
        <dbReference type="Proteomes" id="UP000826722"/>
    </source>
</evidence>
<evidence type="ECO:0000313" key="11">
    <source>
        <dbReference type="EMBL" id="BCM25476.1"/>
    </source>
</evidence>
<reference evidence="11" key="1">
    <citation type="journal article" date="2021" name="Arch. Microbiol.">
        <title>Methyloradius palustris gen. nov., sp. nov., a methanol-oxidizing bacterium isolated from snow.</title>
        <authorList>
            <person name="Miyadera T."/>
            <person name="Kojima H."/>
            <person name="Fukui M."/>
        </authorList>
    </citation>
    <scope>NUCLEOTIDE SEQUENCE</scope>
    <source>
        <strain evidence="11">Zm11</strain>
    </source>
</reference>
<evidence type="ECO:0000256" key="7">
    <source>
        <dbReference type="ARBA" id="ARBA00022795"/>
    </source>
</evidence>
<dbReference type="EMBL" id="AP024110">
    <property type="protein sequence ID" value="BCM25476.1"/>
    <property type="molecule type" value="Genomic_DNA"/>
</dbReference>
<keyword evidence="11" id="KW-0969">Cilium</keyword>
<evidence type="ECO:0000256" key="8">
    <source>
        <dbReference type="ARBA" id="ARBA00022927"/>
    </source>
</evidence>
<keyword evidence="11" id="KW-0282">Flagellum</keyword>
<evidence type="ECO:0000256" key="4">
    <source>
        <dbReference type="ARBA" id="ARBA00016507"/>
    </source>
</evidence>
<dbReference type="InterPro" id="IPR000563">
    <property type="entry name" value="Flag_FliH"/>
</dbReference>
<evidence type="ECO:0000256" key="2">
    <source>
        <dbReference type="ARBA" id="ARBA00004496"/>
    </source>
</evidence>
<dbReference type="GO" id="GO:0044781">
    <property type="term" value="P:bacterial-type flagellum organization"/>
    <property type="evidence" value="ECO:0007669"/>
    <property type="project" value="UniProtKB-KW"/>
</dbReference>
<name>A0A8D5G9B8_9PROT</name>
<comment type="function">
    <text evidence="1">Needed for flagellar regrowth and assembly.</text>
</comment>
<dbReference type="AlphaFoldDB" id="A0A8D5G9B8"/>
<keyword evidence="5" id="KW-0813">Transport</keyword>
<organism evidence="11 12">
    <name type="scientific">Methyloradius palustris</name>
    <dbReference type="NCBI Taxonomy" id="2778876"/>
    <lineage>
        <taxon>Bacteria</taxon>
        <taxon>Pseudomonadati</taxon>
        <taxon>Pseudomonadota</taxon>
        <taxon>Betaproteobacteria</taxon>
        <taxon>Nitrosomonadales</taxon>
        <taxon>Methylophilaceae</taxon>
        <taxon>Methyloradius</taxon>
    </lineage>
</organism>
<protein>
    <recommendedName>
        <fullName evidence="4">Flagellar assembly protein FliH</fullName>
    </recommendedName>
</protein>
<dbReference type="GO" id="GO:0015031">
    <property type="term" value="P:protein transport"/>
    <property type="evidence" value="ECO:0007669"/>
    <property type="project" value="UniProtKB-KW"/>
</dbReference>
<evidence type="ECO:0000256" key="5">
    <source>
        <dbReference type="ARBA" id="ARBA00022448"/>
    </source>
</evidence>
<keyword evidence="9" id="KW-1006">Bacterial flagellum protein export</keyword>
<accession>A0A8D5G9B8</accession>
<dbReference type="Proteomes" id="UP000826722">
    <property type="component" value="Chromosome"/>
</dbReference>
<keyword evidence="8" id="KW-0653">Protein transport</keyword>
<dbReference type="GO" id="GO:0005829">
    <property type="term" value="C:cytosol"/>
    <property type="evidence" value="ECO:0007669"/>
    <property type="project" value="TreeGrafter"/>
</dbReference>
<sequence>MSNATIPKEKQTAYQRWELSSFASDPALERKNLGVVKKAEPDPHETKKLADILENVRKEGFTKGMQEGFAVGMEQAQAEIQEERENMLALIHGFDDALQKMDEHISEDILALALDIAKAMLKTKLQVNPEVVIPIVRDAIRYLPHLQSPGRVLVNPEDAKLLRQYMDDELKEYRWQIQEDPSVERGGCIVDTQANQIDATNGTRWRRITDALSQQDDWQEPHEARK</sequence>
<evidence type="ECO:0000256" key="1">
    <source>
        <dbReference type="ARBA" id="ARBA00003041"/>
    </source>
</evidence>
<evidence type="ECO:0000256" key="3">
    <source>
        <dbReference type="ARBA" id="ARBA00006602"/>
    </source>
</evidence>
<evidence type="ECO:0000256" key="9">
    <source>
        <dbReference type="ARBA" id="ARBA00023225"/>
    </source>
</evidence>
<dbReference type="InterPro" id="IPR051472">
    <property type="entry name" value="T3SS_Stator/FliH"/>
</dbReference>
<dbReference type="Pfam" id="PF02108">
    <property type="entry name" value="FliH"/>
    <property type="match status" value="1"/>
</dbReference>
<dbReference type="GO" id="GO:0071973">
    <property type="term" value="P:bacterial-type flagellum-dependent cell motility"/>
    <property type="evidence" value="ECO:0007669"/>
    <property type="project" value="InterPro"/>
</dbReference>
<dbReference type="PANTHER" id="PTHR34982">
    <property type="entry name" value="YOP PROTEINS TRANSLOCATION PROTEIN L"/>
    <property type="match status" value="1"/>
</dbReference>
<keyword evidence="11" id="KW-0966">Cell projection</keyword>
<feature type="domain" description="Flagellar assembly protein FliH/Type III secretion system HrpE" evidence="10">
    <location>
        <begin position="82"/>
        <end position="208"/>
    </location>
</feature>
<dbReference type="PRINTS" id="PR01003">
    <property type="entry name" value="FLGFLIH"/>
</dbReference>
<comment type="subcellular location">
    <subcellularLocation>
        <location evidence="2">Cytoplasm</location>
    </subcellularLocation>
</comment>
<dbReference type="GO" id="GO:0009288">
    <property type="term" value="C:bacterial-type flagellum"/>
    <property type="evidence" value="ECO:0007669"/>
    <property type="project" value="InterPro"/>
</dbReference>
<keyword evidence="7" id="KW-1005">Bacterial flagellum biogenesis</keyword>
<dbReference type="PANTHER" id="PTHR34982:SF1">
    <property type="entry name" value="FLAGELLAR ASSEMBLY PROTEIN FLIH"/>
    <property type="match status" value="1"/>
</dbReference>
<evidence type="ECO:0000256" key="6">
    <source>
        <dbReference type="ARBA" id="ARBA00022490"/>
    </source>
</evidence>
<proteinExistence type="inferred from homology"/>
<gene>
    <name evidence="11" type="primary">fliH</name>
    <name evidence="11" type="ORF">ZMTM_17350</name>
</gene>
<dbReference type="KEGG" id="mpau:ZMTM_17350"/>
<dbReference type="GO" id="GO:0003774">
    <property type="term" value="F:cytoskeletal motor activity"/>
    <property type="evidence" value="ECO:0007669"/>
    <property type="project" value="InterPro"/>
</dbReference>
<keyword evidence="12" id="KW-1185">Reference proteome</keyword>
<comment type="similarity">
    <text evidence="3">Belongs to the FliH family.</text>
</comment>
<dbReference type="RefSeq" id="WP_221763561.1">
    <property type="nucleotide sequence ID" value="NZ_AP024110.1"/>
</dbReference>
<dbReference type="InterPro" id="IPR018035">
    <property type="entry name" value="Flagellar_FliH/T3SS_HrpE"/>
</dbReference>